<feature type="region of interest" description="Disordered" evidence="1">
    <location>
        <begin position="248"/>
        <end position="272"/>
    </location>
</feature>
<name>A0A7S3CLG3_9SPIT</name>
<accession>A0A7S3CLG3</accession>
<dbReference type="EMBL" id="HBIA01006598">
    <property type="protein sequence ID" value="CAE0231550.1"/>
    <property type="molecule type" value="Transcribed_RNA"/>
</dbReference>
<feature type="region of interest" description="Disordered" evidence="1">
    <location>
        <begin position="183"/>
        <end position="203"/>
    </location>
</feature>
<sequence length="483" mass="55794">MKLLISIIFKGQQSIKGPYFKFSSQIVPEPYQSVFASTGTFNEEEKLGIMEKFQEMIQKIHNFEISQIHEETYVQYLHLLSQITVNTQELIQRQGQQAEEGFAVHEQLGQLNFTNNSQFLIKNIHFFSEKCIQEDQRKKLLNSKESGQKNLVYQYFFINYLLSVATVDVVHQAWLKTNSKEESVSQGDQKQVSPSKKRTGKIEGERSISQKIFIILAKLLEALSDKELNQQIDDIIIGRIQTFKKTEESQLQDGEGSSVHHQSKISQPNVRKAEGEQASMVVNQNSATLTITKMILFNLDKLLKVIKQVQDRFWMEGNNKPDFLNKRSNQDVITHKLQIIHIDEDQLELLVRLLIQHEENGEMVNKIYEILTNLIEVSKSSSQAFSNINVIDMSKSLLHICIKHSSIYQCENAFIFLKSLVMVSDKYQNKQDIQISLNKIMPVNMRAKSIHNRDLEAHADYNQPESRLTSENLEDVQVIEDEN</sequence>
<proteinExistence type="predicted"/>
<evidence type="ECO:0000256" key="1">
    <source>
        <dbReference type="SAM" id="MobiDB-lite"/>
    </source>
</evidence>
<protein>
    <submittedName>
        <fullName evidence="2">Uncharacterized protein</fullName>
    </submittedName>
</protein>
<gene>
    <name evidence="2" type="ORF">SRAS04492_LOCUS3348</name>
</gene>
<dbReference type="AlphaFoldDB" id="A0A7S3CLG3"/>
<organism evidence="2">
    <name type="scientific">Strombidium rassoulzadegani</name>
    <dbReference type="NCBI Taxonomy" id="1082188"/>
    <lineage>
        <taxon>Eukaryota</taxon>
        <taxon>Sar</taxon>
        <taxon>Alveolata</taxon>
        <taxon>Ciliophora</taxon>
        <taxon>Intramacronucleata</taxon>
        <taxon>Spirotrichea</taxon>
        <taxon>Oligotrichia</taxon>
        <taxon>Strombidiidae</taxon>
        <taxon>Strombidium</taxon>
    </lineage>
</organism>
<reference evidence="2" key="1">
    <citation type="submission" date="2021-01" db="EMBL/GenBank/DDBJ databases">
        <authorList>
            <person name="Corre E."/>
            <person name="Pelletier E."/>
            <person name="Niang G."/>
            <person name="Scheremetjew M."/>
            <person name="Finn R."/>
            <person name="Kale V."/>
            <person name="Holt S."/>
            <person name="Cochrane G."/>
            <person name="Meng A."/>
            <person name="Brown T."/>
            <person name="Cohen L."/>
        </authorList>
    </citation>
    <scope>NUCLEOTIDE SEQUENCE</scope>
    <source>
        <strain evidence="2">Ras09</strain>
    </source>
</reference>
<evidence type="ECO:0000313" key="2">
    <source>
        <dbReference type="EMBL" id="CAE0231550.1"/>
    </source>
</evidence>
<feature type="compositionally biased region" description="Polar residues" evidence="1">
    <location>
        <begin position="184"/>
        <end position="194"/>
    </location>
</feature>